<evidence type="ECO:0000259" key="7">
    <source>
        <dbReference type="PROSITE" id="PS50048"/>
    </source>
</evidence>
<dbReference type="Pfam" id="PF04082">
    <property type="entry name" value="Fungal_trans"/>
    <property type="match status" value="1"/>
</dbReference>
<dbReference type="SUPFAM" id="SSF57701">
    <property type="entry name" value="Zn2/Cys6 DNA-binding domain"/>
    <property type="match status" value="1"/>
</dbReference>
<dbReference type="Gene3D" id="4.10.240.10">
    <property type="entry name" value="Zn(2)-C6 fungal-type DNA-binding domain"/>
    <property type="match status" value="1"/>
</dbReference>
<dbReference type="SMART" id="SM00066">
    <property type="entry name" value="GAL4"/>
    <property type="match status" value="1"/>
</dbReference>
<protein>
    <recommendedName>
        <fullName evidence="7">Zn(2)-C6 fungal-type domain-containing protein</fullName>
    </recommendedName>
</protein>
<dbReference type="eggNOG" id="ENOG502R512">
    <property type="taxonomic scope" value="Eukaryota"/>
</dbReference>
<feature type="compositionally biased region" description="Polar residues" evidence="6">
    <location>
        <begin position="265"/>
        <end position="275"/>
    </location>
</feature>
<dbReference type="InParanoid" id="K1V8H4"/>
<dbReference type="PROSITE" id="PS50048">
    <property type="entry name" value="ZN2_CY6_FUNGAL_2"/>
    <property type="match status" value="1"/>
</dbReference>
<gene>
    <name evidence="8" type="ORF">A1Q2_05447</name>
</gene>
<dbReference type="PANTHER" id="PTHR47338:SF29">
    <property type="entry name" value="ZN(2)-C6 FUNGAL-TYPE DOMAIN-CONTAINING PROTEIN"/>
    <property type="match status" value="1"/>
</dbReference>
<keyword evidence="3" id="KW-0805">Transcription regulation</keyword>
<feature type="region of interest" description="Disordered" evidence="6">
    <location>
        <begin position="241"/>
        <end position="345"/>
    </location>
</feature>
<dbReference type="CDD" id="cd12148">
    <property type="entry name" value="fungal_TF_MHR"/>
    <property type="match status" value="1"/>
</dbReference>
<accession>K1V8H4</accession>
<dbReference type="HOGENOM" id="CLU_322627_0_0_1"/>
<feature type="region of interest" description="Disordered" evidence="6">
    <location>
        <begin position="1"/>
        <end position="45"/>
    </location>
</feature>
<keyword evidence="2" id="KW-0479">Metal-binding</keyword>
<keyword evidence="4" id="KW-0804">Transcription</keyword>
<feature type="compositionally biased region" description="Low complexity" evidence="6">
    <location>
        <begin position="255"/>
        <end position="264"/>
    </location>
</feature>
<dbReference type="PANTHER" id="PTHR47338">
    <property type="entry name" value="ZN(II)2CYS6 TRANSCRIPTION FACTOR (EUROFUNG)-RELATED"/>
    <property type="match status" value="1"/>
</dbReference>
<dbReference type="CDD" id="cd00067">
    <property type="entry name" value="GAL4"/>
    <property type="match status" value="1"/>
</dbReference>
<dbReference type="InterPro" id="IPR001138">
    <property type="entry name" value="Zn2Cys6_DnaBD"/>
</dbReference>
<evidence type="ECO:0000256" key="3">
    <source>
        <dbReference type="ARBA" id="ARBA00023015"/>
    </source>
</evidence>
<evidence type="ECO:0000256" key="4">
    <source>
        <dbReference type="ARBA" id="ARBA00023163"/>
    </source>
</evidence>
<dbReference type="AlphaFoldDB" id="K1V8H4"/>
<dbReference type="GO" id="GO:0008270">
    <property type="term" value="F:zinc ion binding"/>
    <property type="evidence" value="ECO:0007669"/>
    <property type="project" value="InterPro"/>
</dbReference>
<dbReference type="GO" id="GO:0006351">
    <property type="term" value="P:DNA-templated transcription"/>
    <property type="evidence" value="ECO:0007669"/>
    <property type="project" value="InterPro"/>
</dbReference>
<dbReference type="PROSITE" id="PS00463">
    <property type="entry name" value="ZN2_CY6_FUNGAL_1"/>
    <property type="match status" value="1"/>
</dbReference>
<dbReference type="Pfam" id="PF00172">
    <property type="entry name" value="Zn_clus"/>
    <property type="match status" value="1"/>
</dbReference>
<comment type="caution">
    <text evidence="8">The sequence shown here is derived from an EMBL/GenBank/DDBJ whole genome shotgun (WGS) entry which is preliminary data.</text>
</comment>
<comment type="subcellular location">
    <subcellularLocation>
        <location evidence="1">Nucleus</location>
    </subcellularLocation>
</comment>
<name>K1V8H4_TRIAC</name>
<dbReference type="OrthoDB" id="2309723at2759"/>
<dbReference type="EMBL" id="AMBO01000345">
    <property type="protein sequence ID" value="EKD00270.1"/>
    <property type="molecule type" value="Genomic_DNA"/>
</dbReference>
<feature type="compositionally biased region" description="Low complexity" evidence="6">
    <location>
        <begin position="281"/>
        <end position="292"/>
    </location>
</feature>
<feature type="compositionally biased region" description="Polar residues" evidence="6">
    <location>
        <begin position="326"/>
        <end position="338"/>
    </location>
</feature>
<keyword evidence="9" id="KW-1185">Reference proteome</keyword>
<feature type="domain" description="Zn(2)-C6 fungal-type" evidence="7">
    <location>
        <begin position="57"/>
        <end position="87"/>
    </location>
</feature>
<reference evidence="8 9" key="1">
    <citation type="journal article" date="2012" name="Eukaryot. Cell">
        <title>Genome sequence of the Trichosporon asahii environmental strain CBS 8904.</title>
        <authorList>
            <person name="Yang R.Y."/>
            <person name="Li H.T."/>
            <person name="Zhu H."/>
            <person name="Zhou G.P."/>
            <person name="Wang M."/>
            <person name="Wang L."/>
        </authorList>
    </citation>
    <scope>NUCLEOTIDE SEQUENCE [LARGE SCALE GENOMIC DNA]</scope>
    <source>
        <strain evidence="8 9">CBS 8904</strain>
    </source>
</reference>
<evidence type="ECO:0000256" key="6">
    <source>
        <dbReference type="SAM" id="MobiDB-lite"/>
    </source>
</evidence>
<dbReference type="GO" id="GO:0000981">
    <property type="term" value="F:DNA-binding transcription factor activity, RNA polymerase II-specific"/>
    <property type="evidence" value="ECO:0007669"/>
    <property type="project" value="InterPro"/>
</dbReference>
<dbReference type="OMA" id="FRYRMTF"/>
<dbReference type="InterPro" id="IPR007219">
    <property type="entry name" value="XnlR_reg_dom"/>
</dbReference>
<organism evidence="8 9">
    <name type="scientific">Trichosporon asahii var. asahii (strain CBS 8904)</name>
    <name type="common">Yeast</name>
    <dbReference type="NCBI Taxonomy" id="1220162"/>
    <lineage>
        <taxon>Eukaryota</taxon>
        <taxon>Fungi</taxon>
        <taxon>Dikarya</taxon>
        <taxon>Basidiomycota</taxon>
        <taxon>Agaricomycotina</taxon>
        <taxon>Tremellomycetes</taxon>
        <taxon>Trichosporonales</taxon>
        <taxon>Trichosporonaceae</taxon>
        <taxon>Trichosporon</taxon>
    </lineage>
</organism>
<evidence type="ECO:0000313" key="8">
    <source>
        <dbReference type="EMBL" id="EKD00270.1"/>
    </source>
</evidence>
<dbReference type="InterPro" id="IPR036864">
    <property type="entry name" value="Zn2-C6_fun-type_DNA-bd_sf"/>
</dbReference>
<evidence type="ECO:0000313" key="9">
    <source>
        <dbReference type="Proteomes" id="UP000006757"/>
    </source>
</evidence>
<keyword evidence="5" id="KW-0539">Nucleus</keyword>
<evidence type="ECO:0000256" key="2">
    <source>
        <dbReference type="ARBA" id="ARBA00022723"/>
    </source>
</evidence>
<dbReference type="InterPro" id="IPR050815">
    <property type="entry name" value="TF_fung"/>
</dbReference>
<evidence type="ECO:0000256" key="5">
    <source>
        <dbReference type="ARBA" id="ARBA00023242"/>
    </source>
</evidence>
<dbReference type="STRING" id="1220162.K1V8H4"/>
<dbReference type="GO" id="GO:0005634">
    <property type="term" value="C:nucleus"/>
    <property type="evidence" value="ECO:0007669"/>
    <property type="project" value="UniProtKB-SubCell"/>
</dbReference>
<dbReference type="Proteomes" id="UP000006757">
    <property type="component" value="Unassembled WGS sequence"/>
</dbReference>
<dbReference type="SMART" id="SM00906">
    <property type="entry name" value="Fungal_trans"/>
    <property type="match status" value="1"/>
</dbReference>
<sequence length="893" mass="97731">MSTAGEGIMSPITDPRPDASKNDAPPNPPPKKTPGGTGPKKVDVSHFPHYGLKRGMACTFCRRRKLKCSGDRPMCTNCTKYNKVCEYGPPVKAPKPPKNPPPQALYDVNGNQHIPGMVHPQPDNAAANGMSVGMLYTGEPPSSFDFIGQGIPDPGPMNSMPMPNMPPASLGNDLNGMNSFSANLSTPSPFVADQAQPIIGMPPYVPSTGPEVYYDPAMWVPTSADGVPQQVFDISQMSGAPEPMQAQFQSPMEAQGSQQAQQTQPFASNMNTDYQQPMFESPAPSAQSRQQSVLTTSSGGSRVGSAANYITTVSDPPTPDGLGAVSGSTPNSEDNASGTERPKASRMYRQTASIYVADAGTNVDGLTERLGEFLFSPNSSAVKDDEQIRRRKKGSGNVLLKPDGTSVKRMRAEYDGLLDSFRSILLDCFLAHVTLFFEMSVPRFRYRMTFADRRRPSLALLNTMYLWATRISNAPQMSNMEKQFFEQACTHLDISTSTVDRLIDGVRAAMLLSAYSYASGRHHEGWCLGGLAVRVAVSCGLHRISSMTLRPPPPRNPFLRNQHFLLPPPEDAVELGERIHAFWAAFSIDRAGALATGYPSGMHDDDIKTPFHRPLADISAGMVSEIDDITVKDLFLGNVGDTQRDNHYIRWLKVVIILERASKLAYLEPDDDSPYSQAWNKYHLTLHRDPDQPKPPAYLDQPKYRNPGRFRGCLLAIEQFTNCLGEDGVFPVTRRAHAEQDGQPEPEITPATLMLHHMIAAVHMVLHDINSLEVENTEAVMAARRSVTLFRAVPPIPFTEVDAFVVLVWSMIAKVLIKEAHRLTLVGDSENANITAGDADTAIAEIRRIALTMHLARTQANALDELKQAALSAGPQPGLSSMSLEQFMFPTPM</sequence>
<dbReference type="GO" id="GO:0003677">
    <property type="term" value="F:DNA binding"/>
    <property type="evidence" value="ECO:0007669"/>
    <property type="project" value="InterPro"/>
</dbReference>
<proteinExistence type="predicted"/>
<evidence type="ECO:0000256" key="1">
    <source>
        <dbReference type="ARBA" id="ARBA00004123"/>
    </source>
</evidence>